<evidence type="ECO:0000313" key="3">
    <source>
        <dbReference type="Proteomes" id="UP000028725"/>
    </source>
</evidence>
<dbReference type="EMBL" id="JMCB01000005">
    <property type="protein sequence ID" value="KFE68867.1"/>
    <property type="molecule type" value="Genomic_DNA"/>
</dbReference>
<accession>A0A085WMF4</accession>
<evidence type="ECO:0000313" key="2">
    <source>
        <dbReference type="EMBL" id="KFE68867.1"/>
    </source>
</evidence>
<keyword evidence="3" id="KW-1185">Reference proteome</keyword>
<feature type="compositionally biased region" description="Low complexity" evidence="1">
    <location>
        <begin position="94"/>
        <end position="103"/>
    </location>
</feature>
<sequence length="164" mass="17461">MVFTLMHRRLAAGVWVLSLCLLPGCDEGPKQLTQAEAQYADLVGRGVAPKDPAWDSVIAAFEAIPKDSKARPEAERRLEALRTLRGKLPPRPLATPGATGPGADAVEAQRAECERLAKELGTASEAQREQVRQALTACREKLVRLEASAHPPGEGGGAEPEGAH</sequence>
<feature type="compositionally biased region" description="Gly residues" evidence="1">
    <location>
        <begin position="153"/>
        <end position="164"/>
    </location>
</feature>
<reference evidence="2 3" key="1">
    <citation type="submission" date="2014-04" db="EMBL/GenBank/DDBJ databases">
        <title>Genome assembly of Hyalangium minutum DSM 14724.</title>
        <authorList>
            <person name="Sharma G."/>
            <person name="Subramanian S."/>
        </authorList>
    </citation>
    <scope>NUCLEOTIDE SEQUENCE [LARGE SCALE GENOMIC DNA]</scope>
    <source>
        <strain evidence="2 3">DSM 14724</strain>
    </source>
</reference>
<gene>
    <name evidence="2" type="ORF">DB31_6769</name>
</gene>
<organism evidence="2 3">
    <name type="scientific">Hyalangium minutum</name>
    <dbReference type="NCBI Taxonomy" id="394096"/>
    <lineage>
        <taxon>Bacteria</taxon>
        <taxon>Pseudomonadati</taxon>
        <taxon>Myxococcota</taxon>
        <taxon>Myxococcia</taxon>
        <taxon>Myxococcales</taxon>
        <taxon>Cystobacterineae</taxon>
        <taxon>Archangiaceae</taxon>
        <taxon>Hyalangium</taxon>
    </lineage>
</organism>
<dbReference type="STRING" id="394096.DB31_6769"/>
<comment type="caution">
    <text evidence="2">The sequence shown here is derived from an EMBL/GenBank/DDBJ whole genome shotgun (WGS) entry which is preliminary data.</text>
</comment>
<dbReference type="AlphaFoldDB" id="A0A085WMF4"/>
<evidence type="ECO:0000256" key="1">
    <source>
        <dbReference type="SAM" id="MobiDB-lite"/>
    </source>
</evidence>
<dbReference type="PATRIC" id="fig|394096.3.peg.2813"/>
<proteinExistence type="predicted"/>
<dbReference type="RefSeq" id="WP_240486683.1">
    <property type="nucleotide sequence ID" value="NZ_JMCB01000005.1"/>
</dbReference>
<protein>
    <submittedName>
        <fullName evidence="2">Uncharacterized protein</fullName>
    </submittedName>
</protein>
<feature type="region of interest" description="Disordered" evidence="1">
    <location>
        <begin position="143"/>
        <end position="164"/>
    </location>
</feature>
<name>A0A085WMF4_9BACT</name>
<feature type="region of interest" description="Disordered" evidence="1">
    <location>
        <begin position="82"/>
        <end position="110"/>
    </location>
</feature>
<dbReference type="Proteomes" id="UP000028725">
    <property type="component" value="Unassembled WGS sequence"/>
</dbReference>